<keyword evidence="2" id="KW-0732">Signal</keyword>
<dbReference type="VEuPathDB" id="TriTrypDB:C4B63_31g1008c"/>
<proteinExistence type="predicted"/>
<protein>
    <submittedName>
        <fullName evidence="3">Uncharacterized protein</fullName>
    </submittedName>
</protein>
<sequence>MLRRWLLMPLTAGLPATLPSSSDSASRGSCVRYVGSWQQSAKQSRRFSKEATMEGRKRHHWQKEVAALRQHINEEHGLQQRQRAQLRQRCDRAATALIHGASRGSSASAANALATARHLLTLQEATRKAMKSEKSRRKAMFVSGKKWRG</sequence>
<evidence type="ECO:0000256" key="2">
    <source>
        <dbReference type="SAM" id="SignalP"/>
    </source>
</evidence>
<dbReference type="VEuPathDB" id="TriTrypDB:TcBrA4_0113350"/>
<dbReference type="VEuPathDB" id="TriTrypDB:TcCLB.507063.144"/>
<evidence type="ECO:0000313" key="3">
    <source>
        <dbReference type="EMBL" id="PWU93514.1"/>
    </source>
</evidence>
<accession>A0A2V2VBA8</accession>
<feature type="compositionally biased region" description="Basic residues" evidence="1">
    <location>
        <begin position="134"/>
        <end position="149"/>
    </location>
</feature>
<reference evidence="3 4" key="1">
    <citation type="journal article" date="2018" name="Microb. Genom.">
        <title>Expanding an expanded genome: long-read sequencing of Trypanosoma cruzi.</title>
        <authorList>
            <person name="Berna L."/>
            <person name="Rodriguez M."/>
            <person name="Chiribao M.L."/>
            <person name="Parodi-Talice A."/>
            <person name="Pita S."/>
            <person name="Rijo G."/>
            <person name="Alvarez-Valin F."/>
            <person name="Robello C."/>
        </authorList>
    </citation>
    <scope>NUCLEOTIDE SEQUENCE [LARGE SCALE GENOMIC DNA]</scope>
    <source>
        <strain evidence="3 4">Dm28c</strain>
    </source>
</reference>
<evidence type="ECO:0000313" key="4">
    <source>
        <dbReference type="Proteomes" id="UP000246121"/>
    </source>
</evidence>
<name>A0A2V2VBA8_TRYCR</name>
<gene>
    <name evidence="3" type="ORF">C4B63_31g1008c</name>
</gene>
<dbReference type="VEuPathDB" id="TriTrypDB:TcG_07020"/>
<organism evidence="3 4">
    <name type="scientific">Trypanosoma cruzi</name>
    <dbReference type="NCBI Taxonomy" id="5693"/>
    <lineage>
        <taxon>Eukaryota</taxon>
        <taxon>Discoba</taxon>
        <taxon>Euglenozoa</taxon>
        <taxon>Kinetoplastea</taxon>
        <taxon>Metakinetoplastina</taxon>
        <taxon>Trypanosomatida</taxon>
        <taxon>Trypanosomatidae</taxon>
        <taxon>Trypanosoma</taxon>
        <taxon>Schizotrypanum</taxon>
    </lineage>
</organism>
<dbReference type="VEuPathDB" id="TriTrypDB:TcCL_ESM00815"/>
<feature type="region of interest" description="Disordered" evidence="1">
    <location>
        <begin position="128"/>
        <end position="149"/>
    </location>
</feature>
<dbReference type="Proteomes" id="UP000246121">
    <property type="component" value="Unassembled WGS sequence"/>
</dbReference>
<dbReference type="VEuPathDB" id="TriTrypDB:TcCLB.503953.14"/>
<evidence type="ECO:0000256" key="1">
    <source>
        <dbReference type="SAM" id="MobiDB-lite"/>
    </source>
</evidence>
<dbReference type="AlphaFoldDB" id="A0A2V2VBA8"/>
<feature type="signal peptide" evidence="2">
    <location>
        <begin position="1"/>
        <end position="15"/>
    </location>
</feature>
<dbReference type="VEuPathDB" id="TriTrypDB:C3747_31g423c"/>
<feature type="chain" id="PRO_5015873889" evidence="2">
    <location>
        <begin position="16"/>
        <end position="149"/>
    </location>
</feature>
<dbReference type="EMBL" id="PRFA01000031">
    <property type="protein sequence ID" value="PWU93514.1"/>
    <property type="molecule type" value="Genomic_DNA"/>
</dbReference>
<comment type="caution">
    <text evidence="3">The sequence shown here is derived from an EMBL/GenBank/DDBJ whole genome shotgun (WGS) entry which is preliminary data.</text>
</comment>
<dbReference type="VEuPathDB" id="TriTrypDB:BCY84_10662"/>